<sequence length="207" mass="23341">MGSSNSKAPPQPEYLHVTIFGNYETLMKSVNKIGPLVEKSESGPAKMCWIQLKTETEKQLRDKRALEEEREQILKEEEEENGKEAAEKLRVVLTELELNALMSLIDKCSLRIQCHILKVGASHQCFLKLQDDFGFIQTVVTNEMIKKIKAKVESLDWEELAELEKILDPTPGTTVTVTDANGTLISEQIQLDGIQETISLEIEKPDS</sequence>
<accession>A0A2G5VCR6</accession>
<protein>
    <submittedName>
        <fullName evidence="2">Uncharacterized protein</fullName>
    </submittedName>
</protein>
<dbReference type="AlphaFoldDB" id="A0A2G5VCR6"/>
<proteinExistence type="predicted"/>
<feature type="coiled-coil region" evidence="1">
    <location>
        <begin position="56"/>
        <end position="86"/>
    </location>
</feature>
<keyword evidence="3" id="KW-1185">Reference proteome</keyword>
<dbReference type="EMBL" id="PDUG01000002">
    <property type="protein sequence ID" value="PIC49471.1"/>
    <property type="molecule type" value="Genomic_DNA"/>
</dbReference>
<evidence type="ECO:0000256" key="1">
    <source>
        <dbReference type="SAM" id="Coils"/>
    </source>
</evidence>
<name>A0A2G5VCR6_9PELO</name>
<keyword evidence="1" id="KW-0175">Coiled coil</keyword>
<dbReference type="Proteomes" id="UP000230233">
    <property type="component" value="Chromosome II"/>
</dbReference>
<organism evidence="2 3">
    <name type="scientific">Caenorhabditis nigoni</name>
    <dbReference type="NCBI Taxonomy" id="1611254"/>
    <lineage>
        <taxon>Eukaryota</taxon>
        <taxon>Metazoa</taxon>
        <taxon>Ecdysozoa</taxon>
        <taxon>Nematoda</taxon>
        <taxon>Chromadorea</taxon>
        <taxon>Rhabditida</taxon>
        <taxon>Rhabditina</taxon>
        <taxon>Rhabditomorpha</taxon>
        <taxon>Rhabditoidea</taxon>
        <taxon>Rhabditidae</taxon>
        <taxon>Peloderinae</taxon>
        <taxon>Caenorhabditis</taxon>
    </lineage>
</organism>
<evidence type="ECO:0000313" key="2">
    <source>
        <dbReference type="EMBL" id="PIC49471.1"/>
    </source>
</evidence>
<comment type="caution">
    <text evidence="2">The sequence shown here is derived from an EMBL/GenBank/DDBJ whole genome shotgun (WGS) entry which is preliminary data.</text>
</comment>
<evidence type="ECO:0000313" key="3">
    <source>
        <dbReference type="Proteomes" id="UP000230233"/>
    </source>
</evidence>
<gene>
    <name evidence="2" type="primary">Cnig_chr_II.g8067</name>
    <name evidence="2" type="ORF">B9Z55_008067</name>
</gene>
<reference evidence="3" key="1">
    <citation type="submission" date="2017-10" db="EMBL/GenBank/DDBJ databases">
        <title>Rapid genome shrinkage in a self-fertile nematode reveals novel sperm competition proteins.</title>
        <authorList>
            <person name="Yin D."/>
            <person name="Schwarz E.M."/>
            <person name="Thomas C.G."/>
            <person name="Felde R.L."/>
            <person name="Korf I.F."/>
            <person name="Cutter A.D."/>
            <person name="Schartner C.M."/>
            <person name="Ralston E.J."/>
            <person name="Meyer B.J."/>
            <person name="Haag E.S."/>
        </authorList>
    </citation>
    <scope>NUCLEOTIDE SEQUENCE [LARGE SCALE GENOMIC DNA]</scope>
    <source>
        <strain evidence="3">JU1422</strain>
    </source>
</reference>